<evidence type="ECO:0000256" key="1">
    <source>
        <dbReference type="SAM" id="MobiDB-lite"/>
    </source>
</evidence>
<gene>
    <name evidence="2" type="ORF">E2562_024866</name>
</gene>
<proteinExistence type="predicted"/>
<dbReference type="EMBL" id="SPHZ02000009">
    <property type="protein sequence ID" value="KAF0899833.1"/>
    <property type="molecule type" value="Genomic_DNA"/>
</dbReference>
<sequence>MAWPQRQRAQCAEASSMARGRLGGGGRRQDEARAHRRWAQRETEETRSRGLGGGRLGRAGELGARGIGQRPVKGALAREGGDELVSIGEEVASARGRVAWRH</sequence>
<feature type="region of interest" description="Disordered" evidence="1">
    <location>
        <begin position="1"/>
        <end position="69"/>
    </location>
</feature>
<reference evidence="2 3" key="1">
    <citation type="submission" date="2019-11" db="EMBL/GenBank/DDBJ databases">
        <title>Whole genome sequence of Oryza granulata.</title>
        <authorList>
            <person name="Li W."/>
        </authorList>
    </citation>
    <scope>NUCLEOTIDE SEQUENCE [LARGE SCALE GENOMIC DNA]</scope>
    <source>
        <strain evidence="3">cv. Menghai</strain>
        <tissue evidence="2">Leaf</tissue>
    </source>
</reference>
<comment type="caution">
    <text evidence="2">The sequence shown here is derived from an EMBL/GenBank/DDBJ whole genome shotgun (WGS) entry which is preliminary data.</text>
</comment>
<dbReference type="Proteomes" id="UP000479710">
    <property type="component" value="Unassembled WGS sequence"/>
</dbReference>
<accession>A0A6G1CJN8</accession>
<keyword evidence="3" id="KW-1185">Reference proteome</keyword>
<evidence type="ECO:0000313" key="3">
    <source>
        <dbReference type="Proteomes" id="UP000479710"/>
    </source>
</evidence>
<protein>
    <recommendedName>
        <fullName evidence="4">DUF834 domain-containing protein</fullName>
    </recommendedName>
</protein>
<organism evidence="2 3">
    <name type="scientific">Oryza meyeriana var. granulata</name>
    <dbReference type="NCBI Taxonomy" id="110450"/>
    <lineage>
        <taxon>Eukaryota</taxon>
        <taxon>Viridiplantae</taxon>
        <taxon>Streptophyta</taxon>
        <taxon>Embryophyta</taxon>
        <taxon>Tracheophyta</taxon>
        <taxon>Spermatophyta</taxon>
        <taxon>Magnoliopsida</taxon>
        <taxon>Liliopsida</taxon>
        <taxon>Poales</taxon>
        <taxon>Poaceae</taxon>
        <taxon>BOP clade</taxon>
        <taxon>Oryzoideae</taxon>
        <taxon>Oryzeae</taxon>
        <taxon>Oryzinae</taxon>
        <taxon>Oryza</taxon>
        <taxon>Oryza meyeriana</taxon>
    </lineage>
</organism>
<name>A0A6G1CJN8_9ORYZ</name>
<evidence type="ECO:0008006" key="4">
    <source>
        <dbReference type="Google" id="ProtNLM"/>
    </source>
</evidence>
<dbReference type="AlphaFoldDB" id="A0A6G1CJN8"/>
<evidence type="ECO:0000313" key="2">
    <source>
        <dbReference type="EMBL" id="KAF0899833.1"/>
    </source>
</evidence>
<feature type="compositionally biased region" description="Basic and acidic residues" evidence="1">
    <location>
        <begin position="27"/>
        <end position="48"/>
    </location>
</feature>